<accession>A0A9D1YUX7</accession>
<protein>
    <submittedName>
        <fullName evidence="2">Uncharacterized protein</fullName>
    </submittedName>
</protein>
<feature type="transmembrane region" description="Helical" evidence="1">
    <location>
        <begin position="56"/>
        <end position="74"/>
    </location>
</feature>
<dbReference type="EMBL" id="DXDC01000199">
    <property type="protein sequence ID" value="HIY65961.1"/>
    <property type="molecule type" value="Genomic_DNA"/>
</dbReference>
<organism evidence="2 3">
    <name type="scientific">Candidatus Agrococcus pullicola</name>
    <dbReference type="NCBI Taxonomy" id="2838429"/>
    <lineage>
        <taxon>Bacteria</taxon>
        <taxon>Bacillati</taxon>
        <taxon>Actinomycetota</taxon>
        <taxon>Actinomycetes</taxon>
        <taxon>Micrococcales</taxon>
        <taxon>Microbacteriaceae</taxon>
        <taxon>Agrococcus</taxon>
    </lineage>
</organism>
<keyword evidence="1" id="KW-0812">Transmembrane</keyword>
<reference evidence="2" key="1">
    <citation type="journal article" date="2021" name="PeerJ">
        <title>Extensive microbial diversity within the chicken gut microbiome revealed by metagenomics and culture.</title>
        <authorList>
            <person name="Gilroy R."/>
            <person name="Ravi A."/>
            <person name="Getino M."/>
            <person name="Pursley I."/>
            <person name="Horton D.L."/>
            <person name="Alikhan N.F."/>
            <person name="Baker D."/>
            <person name="Gharbi K."/>
            <person name="Hall N."/>
            <person name="Watson M."/>
            <person name="Adriaenssens E.M."/>
            <person name="Foster-Nyarko E."/>
            <person name="Jarju S."/>
            <person name="Secka A."/>
            <person name="Antonio M."/>
            <person name="Oren A."/>
            <person name="Chaudhuri R.R."/>
            <person name="La Ragione R."/>
            <person name="Hildebrand F."/>
            <person name="Pallen M.J."/>
        </authorList>
    </citation>
    <scope>NUCLEOTIDE SEQUENCE</scope>
    <source>
        <strain evidence="2">ChiGjej1B1-98</strain>
    </source>
</reference>
<evidence type="ECO:0000313" key="3">
    <source>
        <dbReference type="Proteomes" id="UP000824005"/>
    </source>
</evidence>
<evidence type="ECO:0000256" key="1">
    <source>
        <dbReference type="SAM" id="Phobius"/>
    </source>
</evidence>
<proteinExistence type="predicted"/>
<keyword evidence="1" id="KW-1133">Transmembrane helix</keyword>
<feature type="transmembrane region" description="Helical" evidence="1">
    <location>
        <begin position="32"/>
        <end position="50"/>
    </location>
</feature>
<reference evidence="2" key="2">
    <citation type="submission" date="2021-04" db="EMBL/GenBank/DDBJ databases">
        <authorList>
            <person name="Gilroy R."/>
        </authorList>
    </citation>
    <scope>NUCLEOTIDE SEQUENCE</scope>
    <source>
        <strain evidence="2">ChiGjej1B1-98</strain>
    </source>
</reference>
<name>A0A9D1YUX7_9MICO</name>
<dbReference type="Proteomes" id="UP000824005">
    <property type="component" value="Unassembled WGS sequence"/>
</dbReference>
<comment type="caution">
    <text evidence="2">The sequence shown here is derived from an EMBL/GenBank/DDBJ whole genome shotgun (WGS) entry which is preliminary data.</text>
</comment>
<gene>
    <name evidence="2" type="ORF">H9830_06755</name>
</gene>
<evidence type="ECO:0000313" key="2">
    <source>
        <dbReference type="EMBL" id="HIY65961.1"/>
    </source>
</evidence>
<dbReference type="AlphaFoldDB" id="A0A9D1YUX7"/>
<keyword evidence="1" id="KW-0472">Membrane</keyword>
<sequence>MSEQREREVHRYFDDEGTAAGKSKPLLSRRSIALLASGFAIVSAMVALWLLQYEVVGSTIGLGLVRAGSVACVVSRRADREIRLLCLRSVSRSWCCLGLSWPAA</sequence>